<dbReference type="AlphaFoldDB" id="A0A375B9E4"/>
<dbReference type="InterPro" id="IPR052026">
    <property type="entry name" value="ExeA_AAA_ATPase_DNA-bind"/>
</dbReference>
<proteinExistence type="predicted"/>
<evidence type="ECO:0000313" key="2">
    <source>
        <dbReference type="EMBL" id="SOY40312.1"/>
    </source>
</evidence>
<gene>
    <name evidence="2" type="ORF">CBM2586_A10277</name>
</gene>
<accession>A0A375B9E4</accession>
<comment type="caution">
    <text evidence="2">The sequence shown here is derived from an EMBL/GenBank/DDBJ whole genome shotgun (WGS) entry which is preliminary data.</text>
</comment>
<dbReference type="PANTHER" id="PTHR35894:SF1">
    <property type="entry name" value="PHOSPHORIBULOKINASE _ URIDINE KINASE FAMILY"/>
    <property type="match status" value="1"/>
</dbReference>
<dbReference type="InterPro" id="IPR008868">
    <property type="entry name" value="TniB"/>
</dbReference>
<dbReference type="Pfam" id="PF05621">
    <property type="entry name" value="TniB"/>
    <property type="match status" value="1"/>
</dbReference>
<evidence type="ECO:0000259" key="1">
    <source>
        <dbReference type="SMART" id="SM00382"/>
    </source>
</evidence>
<dbReference type="SMART" id="SM00382">
    <property type="entry name" value="AAA"/>
    <property type="match status" value="1"/>
</dbReference>
<dbReference type="EMBL" id="OFSN01000001">
    <property type="protein sequence ID" value="SOY40312.1"/>
    <property type="molecule type" value="Genomic_DNA"/>
</dbReference>
<reference evidence="2" key="1">
    <citation type="submission" date="2018-01" db="EMBL/GenBank/DDBJ databases">
        <authorList>
            <person name="Clerissi C."/>
        </authorList>
    </citation>
    <scope>NUCLEOTIDE SEQUENCE</scope>
    <source>
        <strain evidence="2">Cupriavidus taiwanensis LMG 19430</strain>
    </source>
</reference>
<feature type="domain" description="AAA+ ATPase" evidence="1">
    <location>
        <begin position="37"/>
        <end position="194"/>
    </location>
</feature>
<dbReference type="Gene3D" id="3.40.50.300">
    <property type="entry name" value="P-loop containing nucleotide triphosphate hydrolases"/>
    <property type="match status" value="1"/>
</dbReference>
<protein>
    <submittedName>
        <fullName evidence="2">Transposase</fullName>
    </submittedName>
</protein>
<dbReference type="SUPFAM" id="SSF52540">
    <property type="entry name" value="P-loop containing nucleoside triphosphate hydrolases"/>
    <property type="match status" value="1"/>
</dbReference>
<name>A0A375B9E4_9BURK</name>
<organism evidence="2">
    <name type="scientific">Cupriavidus taiwanensis</name>
    <dbReference type="NCBI Taxonomy" id="164546"/>
    <lineage>
        <taxon>Bacteria</taxon>
        <taxon>Pseudomonadati</taxon>
        <taxon>Pseudomonadota</taxon>
        <taxon>Betaproteobacteria</taxon>
        <taxon>Burkholderiales</taxon>
        <taxon>Burkholderiaceae</taxon>
        <taxon>Cupriavidus</taxon>
    </lineage>
</organism>
<dbReference type="Proteomes" id="UP000257016">
    <property type="component" value="Unassembled WGS sequence"/>
</dbReference>
<dbReference type="PANTHER" id="PTHR35894">
    <property type="entry name" value="GENERAL SECRETION PATHWAY PROTEIN A-RELATED"/>
    <property type="match status" value="1"/>
</dbReference>
<dbReference type="InterPro" id="IPR027417">
    <property type="entry name" value="P-loop_NTPase"/>
</dbReference>
<sequence length="309" mass="34729">MSDIHFSLRRHFIETQQVKQVFQRIGDVHQDMLRSGTSKGLTLLGVSGSGKTTAVRQCLASSFPDGVIPGKIRRTLEIATPSTPTKKNLASAALTGLNDPFADSRSHTEGVKTKRIIKLLTNLQTEIVVFDEAQHIVDCTRSTTYEAADWIKEIMNACNIVVVLAGLERTQQLLWTNEQLRRRFSAVVRLRGYDLYVREEAEQFVALLAALRSFLPVPSVDFLTKEMIQRFHFASNGLIDYLIKVLDHATWHVLAGRSNGIDSNLLSQVFRDEVWAEAPLERIPFAAEFNFKPLTGAREPFEVFNGVQS</sequence>
<dbReference type="InterPro" id="IPR003593">
    <property type="entry name" value="AAA+_ATPase"/>
</dbReference>